<evidence type="ECO:0000256" key="1">
    <source>
        <dbReference type="SAM" id="Phobius"/>
    </source>
</evidence>
<feature type="transmembrane region" description="Helical" evidence="1">
    <location>
        <begin position="12"/>
        <end position="33"/>
    </location>
</feature>
<feature type="transmembrane region" description="Helical" evidence="1">
    <location>
        <begin position="45"/>
        <end position="66"/>
    </location>
</feature>
<accession>A0A1S2CQZ4</accession>
<keyword evidence="1" id="KW-0472">Membrane</keyword>
<dbReference type="EMBL" id="MKFU01000023">
    <property type="protein sequence ID" value="OHY91055.1"/>
    <property type="molecule type" value="Genomic_DNA"/>
</dbReference>
<name>A0A1S2CQZ4_AERSO</name>
<proteinExistence type="predicted"/>
<reference evidence="2 3" key="1">
    <citation type="submission" date="2016-09" db="EMBL/GenBank/DDBJ databases">
        <title>Draft Genome Sequence of Aeromonas sobria Strain 08005, Isolated from Sick Rana catesbeiana.</title>
        <authorList>
            <person name="Yang Q."/>
        </authorList>
    </citation>
    <scope>NUCLEOTIDE SEQUENCE [LARGE SCALE GENOMIC DNA]</scope>
    <source>
        <strain evidence="2 3">08005</strain>
    </source>
</reference>
<dbReference type="OrthoDB" id="9861700at2"/>
<protein>
    <submittedName>
        <fullName evidence="2">Uncharacterized protein</fullName>
    </submittedName>
</protein>
<evidence type="ECO:0000313" key="3">
    <source>
        <dbReference type="Proteomes" id="UP000179934"/>
    </source>
</evidence>
<keyword evidence="1" id="KW-0812">Transmembrane</keyword>
<dbReference type="AlphaFoldDB" id="A0A1S2CQZ4"/>
<keyword evidence="1" id="KW-1133">Transmembrane helix</keyword>
<evidence type="ECO:0000313" key="2">
    <source>
        <dbReference type="EMBL" id="OHY91055.1"/>
    </source>
</evidence>
<dbReference type="Proteomes" id="UP000179934">
    <property type="component" value="Unassembled WGS sequence"/>
</dbReference>
<organism evidence="2 3">
    <name type="scientific">Aeromonas sobria</name>
    <dbReference type="NCBI Taxonomy" id="646"/>
    <lineage>
        <taxon>Bacteria</taxon>
        <taxon>Pseudomonadati</taxon>
        <taxon>Pseudomonadota</taxon>
        <taxon>Gammaproteobacteria</taxon>
        <taxon>Aeromonadales</taxon>
        <taxon>Aeromonadaceae</taxon>
        <taxon>Aeromonas</taxon>
    </lineage>
</organism>
<gene>
    <name evidence="2" type="ORF">BJD16_03655</name>
</gene>
<comment type="caution">
    <text evidence="2">The sequence shown here is derived from an EMBL/GenBank/DDBJ whole genome shotgun (WGS) entry which is preliminary data.</text>
</comment>
<sequence length="95" mass="11146">MSAAVKTERTWVFVLFMLYHLLNASILFIQPVYDWFNDEYSLTGLYVLLMPYLWGLITILGAILFLSDRSWKYLAGNLLGGSILLFWWLRLASQY</sequence>
<feature type="transmembrane region" description="Helical" evidence="1">
    <location>
        <begin position="73"/>
        <end position="89"/>
    </location>
</feature>